<protein>
    <recommendedName>
        <fullName evidence="3">HEAT repeat domain-containing protein</fullName>
    </recommendedName>
</protein>
<organism evidence="1 2">
    <name type="scientific">Muiribacterium halophilum</name>
    <dbReference type="NCBI Taxonomy" id="2053465"/>
    <lineage>
        <taxon>Bacteria</taxon>
        <taxon>Candidatus Muiribacteriota</taxon>
        <taxon>Candidatus Muiribacteriia</taxon>
        <taxon>Candidatus Muiribacteriales</taxon>
        <taxon>Candidatus Muiribacteriaceae</taxon>
        <taxon>Candidatus Muiribacterium</taxon>
    </lineage>
</organism>
<comment type="caution">
    <text evidence="1">The sequence shown here is derived from an EMBL/GenBank/DDBJ whole genome shotgun (WGS) entry which is preliminary data.</text>
</comment>
<reference evidence="1 2" key="1">
    <citation type="submission" date="2017-11" db="EMBL/GenBank/DDBJ databases">
        <title>Genome-resolved metagenomics identifies genetic mobility, metabolic interactions, and unexpected diversity in perchlorate-reducing communities.</title>
        <authorList>
            <person name="Barnum T.P."/>
            <person name="Figueroa I.A."/>
            <person name="Carlstrom C.I."/>
            <person name="Lucas L.N."/>
            <person name="Engelbrektson A.L."/>
            <person name="Coates J.D."/>
        </authorList>
    </citation>
    <scope>NUCLEOTIDE SEQUENCE [LARGE SCALE GENOMIC DNA]</scope>
    <source>
        <strain evidence="1">BM706</strain>
    </source>
</reference>
<dbReference type="SUPFAM" id="SSF48371">
    <property type="entry name" value="ARM repeat"/>
    <property type="match status" value="1"/>
</dbReference>
<proteinExistence type="predicted"/>
<evidence type="ECO:0000313" key="1">
    <source>
        <dbReference type="EMBL" id="PLX18133.1"/>
    </source>
</evidence>
<sequence>MSMVEFINALGKENLGEVKLAQSKLNEMYSEEVSTALFEAYRSNQDFYFRQNILEIFIDQEDTNIANELVKIFQQEKNEDLKFIIAVALGRAGNQKIIRHLCTLFKRDDFLLCNKVMFTLKNVGRNAAPVLIEELGKAFGQPLYFIKETLKKIENKEPSKLYELVQSDNTELAAAVLEVLGTIRTKENVIYLIKFVNNYNYIISNSAAIALYEVGEAISEFLGNELIKGEQGINYVRLIPEVLQKFGKRGQKVLLDVFLKTEDEDTLCSVLSKIEYSEEAFARIMQVIPGLSIPGKVKFSQSMTHFGEKASGLFYKKLFDPELDKNTKAVVMSAFIANDEINTNVLNEIYSLEEDNELKQLLNFVLPVVKPQNAFNIYMDMLKHRKFFMREAALDIMETLPAEAYKNVLEGMGTSSSGIGQVILDIFRKNKARLKNMLITELKEGNDSLKISSAFVIGELGLEEAVDQLVTSTKDGNEWVRNYSFEALKKIKGEDEARTLAPDMNG</sequence>
<gene>
    <name evidence="1" type="ORF">C0601_05575</name>
</gene>
<dbReference type="InterPro" id="IPR016024">
    <property type="entry name" value="ARM-type_fold"/>
</dbReference>
<evidence type="ECO:0008006" key="3">
    <source>
        <dbReference type="Google" id="ProtNLM"/>
    </source>
</evidence>
<dbReference type="InterPro" id="IPR011989">
    <property type="entry name" value="ARM-like"/>
</dbReference>
<evidence type="ECO:0000313" key="2">
    <source>
        <dbReference type="Proteomes" id="UP000234857"/>
    </source>
</evidence>
<dbReference type="Proteomes" id="UP000234857">
    <property type="component" value="Unassembled WGS sequence"/>
</dbReference>
<dbReference type="AlphaFoldDB" id="A0A2N5ZHN8"/>
<dbReference type="EMBL" id="PKTG01000071">
    <property type="protein sequence ID" value="PLX18133.1"/>
    <property type="molecule type" value="Genomic_DNA"/>
</dbReference>
<name>A0A2N5ZHN8_MUIH1</name>
<dbReference type="Gene3D" id="1.25.10.10">
    <property type="entry name" value="Leucine-rich Repeat Variant"/>
    <property type="match status" value="2"/>
</dbReference>
<accession>A0A2N5ZHN8</accession>